<dbReference type="InterPro" id="IPR001810">
    <property type="entry name" value="F-box_dom"/>
</dbReference>
<reference evidence="2 3" key="1">
    <citation type="journal article" date="2020" name="ISME J.">
        <title>Uncovering the hidden diversity of litter-decomposition mechanisms in mushroom-forming fungi.</title>
        <authorList>
            <person name="Floudas D."/>
            <person name="Bentzer J."/>
            <person name="Ahren D."/>
            <person name="Johansson T."/>
            <person name="Persson P."/>
            <person name="Tunlid A."/>
        </authorList>
    </citation>
    <scope>NUCLEOTIDE SEQUENCE [LARGE SCALE GENOMIC DNA]</scope>
    <source>
        <strain evidence="2 3">CBS 291.85</strain>
    </source>
</reference>
<dbReference type="InterPro" id="IPR036047">
    <property type="entry name" value="F-box-like_dom_sf"/>
</dbReference>
<dbReference type="SUPFAM" id="SSF81383">
    <property type="entry name" value="F-box domain"/>
    <property type="match status" value="1"/>
</dbReference>
<evidence type="ECO:0000259" key="1">
    <source>
        <dbReference type="Pfam" id="PF00646"/>
    </source>
</evidence>
<protein>
    <recommendedName>
        <fullName evidence="1">F-box domain-containing protein</fullName>
    </recommendedName>
</protein>
<name>A0A8H5LVJ8_9AGAR</name>
<dbReference type="AlphaFoldDB" id="A0A8H5LVJ8"/>
<proteinExistence type="predicted"/>
<accession>A0A8H5LVJ8</accession>
<keyword evidence="3" id="KW-1185">Reference proteome</keyword>
<dbReference type="Proteomes" id="UP000559256">
    <property type="component" value="Unassembled WGS sequence"/>
</dbReference>
<sequence length="102" mass="11732">MPLNIPPETLLEIFKFLPIAAALKAREVNSQWQVLILGACDMPPARRDLFNLYLDCVKSQAFIESRHWVQANLRPFDRRAYIDAIYEQHCDSEGTTVEPVSQ</sequence>
<evidence type="ECO:0000313" key="2">
    <source>
        <dbReference type="EMBL" id="KAF5371122.1"/>
    </source>
</evidence>
<dbReference type="Pfam" id="PF00646">
    <property type="entry name" value="F-box"/>
    <property type="match status" value="1"/>
</dbReference>
<organism evidence="2 3">
    <name type="scientific">Tetrapyrgos nigripes</name>
    <dbReference type="NCBI Taxonomy" id="182062"/>
    <lineage>
        <taxon>Eukaryota</taxon>
        <taxon>Fungi</taxon>
        <taxon>Dikarya</taxon>
        <taxon>Basidiomycota</taxon>
        <taxon>Agaricomycotina</taxon>
        <taxon>Agaricomycetes</taxon>
        <taxon>Agaricomycetidae</taxon>
        <taxon>Agaricales</taxon>
        <taxon>Marasmiineae</taxon>
        <taxon>Marasmiaceae</taxon>
        <taxon>Tetrapyrgos</taxon>
    </lineage>
</organism>
<gene>
    <name evidence="2" type="ORF">D9758_004189</name>
</gene>
<feature type="domain" description="F-box" evidence="1">
    <location>
        <begin position="3"/>
        <end position="36"/>
    </location>
</feature>
<dbReference type="EMBL" id="JAACJM010000009">
    <property type="protein sequence ID" value="KAF5371122.1"/>
    <property type="molecule type" value="Genomic_DNA"/>
</dbReference>
<comment type="caution">
    <text evidence="2">The sequence shown here is derived from an EMBL/GenBank/DDBJ whole genome shotgun (WGS) entry which is preliminary data.</text>
</comment>
<evidence type="ECO:0000313" key="3">
    <source>
        <dbReference type="Proteomes" id="UP000559256"/>
    </source>
</evidence>
<dbReference type="OrthoDB" id="2788844at2759"/>